<reference evidence="1" key="1">
    <citation type="submission" date="2017-07" db="EMBL/GenBank/DDBJ databases">
        <title>Taro Niue Genome Assembly and Annotation.</title>
        <authorList>
            <person name="Atibalentja N."/>
            <person name="Keating K."/>
            <person name="Fields C.J."/>
        </authorList>
    </citation>
    <scope>NUCLEOTIDE SEQUENCE</scope>
    <source>
        <strain evidence="1">Niue_2</strain>
        <tissue evidence="1">Leaf</tissue>
    </source>
</reference>
<name>A0A843WFT2_COLES</name>
<evidence type="ECO:0000313" key="1">
    <source>
        <dbReference type="EMBL" id="MQM02994.1"/>
    </source>
</evidence>
<evidence type="ECO:0000313" key="2">
    <source>
        <dbReference type="Proteomes" id="UP000652761"/>
    </source>
</evidence>
<dbReference type="EMBL" id="NMUH01002957">
    <property type="protein sequence ID" value="MQM02994.1"/>
    <property type="molecule type" value="Genomic_DNA"/>
</dbReference>
<protein>
    <submittedName>
        <fullName evidence="1">Uncharacterized protein</fullName>
    </submittedName>
</protein>
<dbReference type="AlphaFoldDB" id="A0A843WFT2"/>
<gene>
    <name evidence="1" type="ORF">Taro_035767</name>
</gene>
<organism evidence="1 2">
    <name type="scientific">Colocasia esculenta</name>
    <name type="common">Wild taro</name>
    <name type="synonym">Arum esculentum</name>
    <dbReference type="NCBI Taxonomy" id="4460"/>
    <lineage>
        <taxon>Eukaryota</taxon>
        <taxon>Viridiplantae</taxon>
        <taxon>Streptophyta</taxon>
        <taxon>Embryophyta</taxon>
        <taxon>Tracheophyta</taxon>
        <taxon>Spermatophyta</taxon>
        <taxon>Magnoliopsida</taxon>
        <taxon>Liliopsida</taxon>
        <taxon>Araceae</taxon>
        <taxon>Aroideae</taxon>
        <taxon>Colocasieae</taxon>
        <taxon>Colocasia</taxon>
    </lineage>
</organism>
<accession>A0A843WFT2</accession>
<proteinExistence type="predicted"/>
<sequence length="258" mass="28354">MEMLRQDIELYAQSQREAHLQIKKEVLNLTADAFMAGNPCASLEIMSQVMINLDNLKLGQDLLLHQVDGHWEALTDAARELYHGAGVEKQLTPHLITTYSEMVKIALAFEAANETVDKIRGKSGEGSSDRKRKYESGNTLKVQQAAKKASKALVEVLLEELLEVLLGAVVVAPATTSISAHVSTVAAILEVNIADIIHVEKEKQFSCYTHRPRKPELCLLPSVDNPFLAVDRAGPVIQLGMTLKGLSAEWTDCDKQAN</sequence>
<keyword evidence="2" id="KW-1185">Reference proteome</keyword>
<dbReference type="Proteomes" id="UP000652761">
    <property type="component" value="Unassembled WGS sequence"/>
</dbReference>
<comment type="caution">
    <text evidence="1">The sequence shown here is derived from an EMBL/GenBank/DDBJ whole genome shotgun (WGS) entry which is preliminary data.</text>
</comment>